<dbReference type="Pfam" id="PF00343">
    <property type="entry name" value="Phosphorylase"/>
    <property type="match status" value="1"/>
</dbReference>
<dbReference type="PANTHER" id="PTHR42655">
    <property type="entry name" value="GLYCOGEN PHOSPHORYLASE"/>
    <property type="match status" value="1"/>
</dbReference>
<evidence type="ECO:0000256" key="7">
    <source>
        <dbReference type="ARBA" id="ARBA00023277"/>
    </source>
</evidence>
<reference evidence="8" key="1">
    <citation type="journal article" date="2014" name="Genome Biol. Evol.">
        <title>Pangenome evidence for extensive interdomain horizontal transfer affecting lineage core and shell genes in uncultured planktonic thaumarchaeota and euryarchaeota.</title>
        <authorList>
            <person name="Deschamps P."/>
            <person name="Zivanovic Y."/>
            <person name="Moreira D."/>
            <person name="Rodriguez-Valera F."/>
            <person name="Lopez-Garcia P."/>
        </authorList>
    </citation>
    <scope>NUCLEOTIDE SEQUENCE</scope>
</reference>
<evidence type="ECO:0000256" key="2">
    <source>
        <dbReference type="ARBA" id="ARBA00006047"/>
    </source>
</evidence>
<evidence type="ECO:0000256" key="4">
    <source>
        <dbReference type="ARBA" id="ARBA00022676"/>
    </source>
</evidence>
<dbReference type="InterPro" id="IPR011834">
    <property type="entry name" value="Agluc_phsphrylas"/>
</dbReference>
<dbReference type="InterPro" id="IPR000811">
    <property type="entry name" value="Glyco_trans_35"/>
</dbReference>
<dbReference type="GO" id="GO:0008184">
    <property type="term" value="F:glycogen phosphorylase activity"/>
    <property type="evidence" value="ECO:0007669"/>
    <property type="project" value="InterPro"/>
</dbReference>
<organism evidence="8">
    <name type="scientific">uncultured marine group II/III euryarchaeote KM3_18_A05</name>
    <dbReference type="NCBI Taxonomy" id="1457955"/>
    <lineage>
        <taxon>Archaea</taxon>
        <taxon>Methanobacteriati</taxon>
        <taxon>Methanobacteriota</taxon>
        <taxon>environmental samples</taxon>
    </lineage>
</organism>
<evidence type="ECO:0000256" key="6">
    <source>
        <dbReference type="ARBA" id="ARBA00022898"/>
    </source>
</evidence>
<evidence type="ECO:0000256" key="1">
    <source>
        <dbReference type="ARBA" id="ARBA00001933"/>
    </source>
</evidence>
<evidence type="ECO:0000256" key="3">
    <source>
        <dbReference type="ARBA" id="ARBA00012591"/>
    </source>
</evidence>
<dbReference type="SUPFAM" id="SSF53756">
    <property type="entry name" value="UDP-Glycosyltransferase/glycogen phosphorylase"/>
    <property type="match status" value="1"/>
</dbReference>
<keyword evidence="5 8" id="KW-0808">Transferase</keyword>
<accession>A0A075GQC0</accession>
<dbReference type="GO" id="GO:0030170">
    <property type="term" value="F:pyridoxal phosphate binding"/>
    <property type="evidence" value="ECO:0007669"/>
    <property type="project" value="InterPro"/>
</dbReference>
<dbReference type="EC" id="2.4.1.1" evidence="3"/>
<dbReference type="Gene3D" id="3.40.50.2000">
    <property type="entry name" value="Glycogen Phosphorylase B"/>
    <property type="match status" value="2"/>
</dbReference>
<keyword evidence="7" id="KW-0119">Carbohydrate metabolism</keyword>
<dbReference type="EMBL" id="KF900755">
    <property type="protein sequence ID" value="AIF05954.1"/>
    <property type="molecule type" value="Genomic_DNA"/>
</dbReference>
<dbReference type="GO" id="GO:0005975">
    <property type="term" value="P:carbohydrate metabolic process"/>
    <property type="evidence" value="ECO:0007669"/>
    <property type="project" value="InterPro"/>
</dbReference>
<dbReference type="NCBIfam" id="TIGR02094">
    <property type="entry name" value="more_P_ylases"/>
    <property type="match status" value="1"/>
</dbReference>
<name>A0A075GQC0_9EURY</name>
<dbReference type="InterPro" id="IPR052182">
    <property type="entry name" value="Glycogen/Maltodextrin_Phosph"/>
</dbReference>
<dbReference type="PANTHER" id="PTHR42655:SF1">
    <property type="entry name" value="GLYCOGEN PHOSPHORYLASE"/>
    <property type="match status" value="1"/>
</dbReference>
<comment type="similarity">
    <text evidence="2">Belongs to the glycogen phosphorylase family.</text>
</comment>
<dbReference type="InterPro" id="IPR035090">
    <property type="entry name" value="Pyridoxal_P_attach_site"/>
</dbReference>
<keyword evidence="6" id="KW-0663">Pyridoxal phosphate</keyword>
<evidence type="ECO:0000256" key="5">
    <source>
        <dbReference type="ARBA" id="ARBA00022679"/>
    </source>
</evidence>
<proteinExistence type="inferred from homology"/>
<dbReference type="PROSITE" id="PS00102">
    <property type="entry name" value="PHOSPHORYLASE"/>
    <property type="match status" value="1"/>
</dbReference>
<evidence type="ECO:0000313" key="8">
    <source>
        <dbReference type="EMBL" id="AIF05954.1"/>
    </source>
</evidence>
<protein>
    <recommendedName>
        <fullName evidence="3">glycogen phosphorylase</fullName>
        <ecNumber evidence="3">2.4.1.1</ecNumber>
    </recommendedName>
</protein>
<gene>
    <name evidence="8" type="primary">PYG</name>
    <name evidence="8" type="synonym">glgP</name>
</gene>
<comment type="cofactor">
    <cofactor evidence="1">
        <name>pyridoxal 5'-phosphate</name>
        <dbReference type="ChEBI" id="CHEBI:597326"/>
    </cofactor>
</comment>
<dbReference type="AlphaFoldDB" id="A0A075GQC0"/>
<keyword evidence="4 8" id="KW-0328">Glycosyltransferase</keyword>
<sequence>MVVAYFSAEIGLWSDLHTYSGGLGVLAGDHVKSAADGEVDLVAVTLLYREGYGRQHLDSKGNQSETYPEIDPSEHLTDTGIELALPLDGTTLNARVWITQVTGISGHVVPVYFIDTRHDLNKPEHAALGNRLYGGDDSTRLRQEYLLGVGGIRILKALGEWPLKGLHLNEGHCTFAAIEMLSQGWTLAELSRKTLFTTHTPVPAGHDRFSWQDVDVVVGNLLPENVRSFDGCEESCSMSHLAIALAGQVNAVSNLNAWVASTMFEGTHIEPITNGVHHLTWTTPPMKEIFDEHLHGWRNDPAILSHAGKIPDSALISARQQARAVLRDLVNASTGVELHEDRLTIGFARRFATYKRANLVFSDLERLRKIGAGKIQFVFAGKAHSRDEGGKQLIRDIFAGAEQISDEIPVAFLEDYSMATGLAMTGGVDIWLNNPVRPMEASGTSGMKAAMNGVPNFSILDGWWPEACEHGVNGWAIGKAEDDRDDQRDVDSLYSVLENEVLQAWSVGEERWAHLMRAAIATSARFTGARMISDYVLFYDLFTHGDSE</sequence>